<feature type="transmembrane region" description="Helical" evidence="1">
    <location>
        <begin position="177"/>
        <end position="198"/>
    </location>
</feature>
<comment type="caution">
    <text evidence="2">The sequence shown here is derived from an EMBL/GenBank/DDBJ whole genome shotgun (WGS) entry which is preliminary data.</text>
</comment>
<feature type="transmembrane region" description="Helical" evidence="1">
    <location>
        <begin position="116"/>
        <end position="139"/>
    </location>
</feature>
<organism evidence="2 3">
    <name type="scientific">Candidatus Vagococcus giribetii</name>
    <dbReference type="NCBI Taxonomy" id="2230876"/>
    <lineage>
        <taxon>Bacteria</taxon>
        <taxon>Bacillati</taxon>
        <taxon>Bacillota</taxon>
        <taxon>Bacilli</taxon>
        <taxon>Lactobacillales</taxon>
        <taxon>Enterococcaceae</taxon>
        <taxon>Vagococcus</taxon>
    </lineage>
</organism>
<accession>A0ABS3HQJ8</accession>
<evidence type="ECO:0000313" key="3">
    <source>
        <dbReference type="Proteomes" id="UP000664857"/>
    </source>
</evidence>
<keyword evidence="1" id="KW-1133">Transmembrane helix</keyword>
<dbReference type="EMBL" id="JAFLVX010000009">
    <property type="protein sequence ID" value="MBO0476002.1"/>
    <property type="molecule type" value="Genomic_DNA"/>
</dbReference>
<reference evidence="2 3" key="1">
    <citation type="submission" date="2021-03" db="EMBL/GenBank/DDBJ databases">
        <title>Enterococcal diversity collection.</title>
        <authorList>
            <person name="Gilmore M.S."/>
            <person name="Schwartzman J."/>
            <person name="Van Tyne D."/>
            <person name="Martin M."/>
            <person name="Earl A.M."/>
            <person name="Manson A.L."/>
            <person name="Straub T."/>
            <person name="Salamzade R."/>
            <person name="Saavedra J."/>
            <person name="Lebreton F."/>
            <person name="Prichula J."/>
            <person name="Schaufler K."/>
            <person name="Gaca A."/>
            <person name="Sgardioli B."/>
            <person name="Wagenaar J."/>
            <person name="Strong T."/>
        </authorList>
    </citation>
    <scope>NUCLEOTIDE SEQUENCE [LARGE SCALE GENOMIC DNA]</scope>
    <source>
        <strain evidence="2 3">DIV0080</strain>
    </source>
</reference>
<evidence type="ECO:0000313" key="2">
    <source>
        <dbReference type="EMBL" id="MBO0476002.1"/>
    </source>
</evidence>
<keyword evidence="1" id="KW-0812">Transmembrane</keyword>
<proteinExistence type="predicted"/>
<sequence>MGIKHVYLLENSLKNLMRTKGIVGTFVLSILLAIISFFSFNGYLFFSHIQKQMLESLEEETDLIEIQMSGAPIMAMTIFKIAAFLIFVALILLTIGNMKKSFKQFLLTQQKDYQSMALMGETLSFLTLFYACQVTLFAVTSMVIGSVLGKIIFYEAVIKTIQIGLFSDNVNSFKGNYGLSVIAIALSLIYIFVTTFVGGKKQIQAYES</sequence>
<name>A0ABS3HQJ8_9ENTE</name>
<dbReference type="RefSeq" id="WP_206964856.1">
    <property type="nucleotide sequence ID" value="NZ_JAFLVX010000009.1"/>
</dbReference>
<evidence type="ECO:0008006" key="4">
    <source>
        <dbReference type="Google" id="ProtNLM"/>
    </source>
</evidence>
<protein>
    <recommendedName>
        <fullName evidence="4">ABC3 transporter permease protein domain-containing protein</fullName>
    </recommendedName>
</protein>
<feature type="transmembrane region" description="Helical" evidence="1">
    <location>
        <begin position="21"/>
        <end position="46"/>
    </location>
</feature>
<gene>
    <name evidence="2" type="ORF">DOK76_02900</name>
</gene>
<evidence type="ECO:0000256" key="1">
    <source>
        <dbReference type="SAM" id="Phobius"/>
    </source>
</evidence>
<keyword evidence="3" id="KW-1185">Reference proteome</keyword>
<feature type="transmembrane region" description="Helical" evidence="1">
    <location>
        <begin position="73"/>
        <end position="95"/>
    </location>
</feature>
<dbReference type="Proteomes" id="UP000664857">
    <property type="component" value="Unassembled WGS sequence"/>
</dbReference>
<keyword evidence="1" id="KW-0472">Membrane</keyword>